<organism evidence="3 4">
    <name type="scientific">Mycena albidolilacea</name>
    <dbReference type="NCBI Taxonomy" id="1033008"/>
    <lineage>
        <taxon>Eukaryota</taxon>
        <taxon>Fungi</taxon>
        <taxon>Dikarya</taxon>
        <taxon>Basidiomycota</taxon>
        <taxon>Agaricomycotina</taxon>
        <taxon>Agaricomycetes</taxon>
        <taxon>Agaricomycetidae</taxon>
        <taxon>Agaricales</taxon>
        <taxon>Marasmiineae</taxon>
        <taxon>Mycenaceae</taxon>
        <taxon>Mycena</taxon>
    </lineage>
</organism>
<dbReference type="AlphaFoldDB" id="A0AAD6ZYA3"/>
<protein>
    <submittedName>
        <fullName evidence="3">Uncharacterized protein</fullName>
    </submittedName>
</protein>
<evidence type="ECO:0000313" key="4">
    <source>
        <dbReference type="Proteomes" id="UP001218218"/>
    </source>
</evidence>
<reference evidence="3" key="1">
    <citation type="submission" date="2023-03" db="EMBL/GenBank/DDBJ databases">
        <title>Massive genome expansion in bonnet fungi (Mycena s.s.) driven by repeated elements and novel gene families across ecological guilds.</title>
        <authorList>
            <consortium name="Lawrence Berkeley National Laboratory"/>
            <person name="Harder C.B."/>
            <person name="Miyauchi S."/>
            <person name="Viragh M."/>
            <person name="Kuo A."/>
            <person name="Thoen E."/>
            <person name="Andreopoulos B."/>
            <person name="Lu D."/>
            <person name="Skrede I."/>
            <person name="Drula E."/>
            <person name="Henrissat B."/>
            <person name="Morin E."/>
            <person name="Kohler A."/>
            <person name="Barry K."/>
            <person name="LaButti K."/>
            <person name="Morin E."/>
            <person name="Salamov A."/>
            <person name="Lipzen A."/>
            <person name="Mereny Z."/>
            <person name="Hegedus B."/>
            <person name="Baldrian P."/>
            <person name="Stursova M."/>
            <person name="Weitz H."/>
            <person name="Taylor A."/>
            <person name="Grigoriev I.V."/>
            <person name="Nagy L.G."/>
            <person name="Martin F."/>
            <person name="Kauserud H."/>
        </authorList>
    </citation>
    <scope>NUCLEOTIDE SEQUENCE</scope>
    <source>
        <strain evidence="3">CBHHK002</strain>
    </source>
</reference>
<accession>A0AAD6ZYA3</accession>
<sequence length="586" mass="65301">MATYFDNYDYYDHQRPSFDHYEPLYSESTYDDVAADWYHGQQYLGCDTDAEEALHGYEYLPAGYSDEPPLSEERYEDSCAFDNDEASYGDLVPGAQRDGVQAVSADAAPEDYADDGTMTIPYGQPGHWEEPHPTHHFSDVYYARHGVSSELQEYLEAWHSALDAAEAEREAAERQDGEYEHAEVEEQELVEQVMFHGALERDAIDKQDFARECSEVAFEEPEPHDVPSAITTLEDLELAYARGELQEHELDTWLQVLEDLREVEAEIEAEECKIAEEGYFWDEKSARAKTQQLTGTKCVGEAWAGIGSESESESGGESASESDLNCTKWGKVMRIVGVRVVFIWGAQGTIEEREDGGGEWRKWICGSHGKRATMRVNESPFIQPAGVEPPPPAPPPRRVHIAARASKPMRRNLRTAFYTAPVRSPPHRRALARIPTRTRGSFTHQAFRQRPPLQPTSRIRHPGPHVDTPPIKIPQVTKTKAAKHQGVQTTAVQAVGKMPSAPRSTPPAVDDDSRCRPATAVIDPANIPLPPSPPPRFSTLVPSETDAPRVPKPPKIAAALLRLAATDFTAQTRKNALRRLAKKGKG</sequence>
<name>A0AAD6ZYA3_9AGAR</name>
<dbReference type="Proteomes" id="UP001218218">
    <property type="component" value="Unassembled WGS sequence"/>
</dbReference>
<evidence type="ECO:0000256" key="1">
    <source>
        <dbReference type="SAM" id="Coils"/>
    </source>
</evidence>
<evidence type="ECO:0000313" key="3">
    <source>
        <dbReference type="EMBL" id="KAJ7343902.1"/>
    </source>
</evidence>
<proteinExistence type="predicted"/>
<gene>
    <name evidence="3" type="ORF">DFH08DRAFT_937686</name>
</gene>
<comment type="caution">
    <text evidence="3">The sequence shown here is derived from an EMBL/GenBank/DDBJ whole genome shotgun (WGS) entry which is preliminary data.</text>
</comment>
<keyword evidence="4" id="KW-1185">Reference proteome</keyword>
<evidence type="ECO:0000256" key="2">
    <source>
        <dbReference type="SAM" id="MobiDB-lite"/>
    </source>
</evidence>
<keyword evidence="1" id="KW-0175">Coiled coil</keyword>
<dbReference type="EMBL" id="JARIHO010000022">
    <property type="protein sequence ID" value="KAJ7343902.1"/>
    <property type="molecule type" value="Genomic_DNA"/>
</dbReference>
<feature type="coiled-coil region" evidence="1">
    <location>
        <begin position="155"/>
        <end position="192"/>
    </location>
</feature>
<feature type="region of interest" description="Disordered" evidence="2">
    <location>
        <begin position="442"/>
        <end position="471"/>
    </location>
</feature>
<feature type="region of interest" description="Disordered" evidence="2">
    <location>
        <begin position="495"/>
        <end position="514"/>
    </location>
</feature>